<dbReference type="Pfam" id="PF10708">
    <property type="entry name" value="DUF2510"/>
    <property type="match status" value="1"/>
</dbReference>
<evidence type="ECO:0000313" key="4">
    <source>
        <dbReference type="Proteomes" id="UP000317998"/>
    </source>
</evidence>
<evidence type="ECO:0000313" key="3">
    <source>
        <dbReference type="EMBL" id="TQL47743.1"/>
    </source>
</evidence>
<feature type="region of interest" description="Disordered" evidence="1">
    <location>
        <begin position="1"/>
        <end position="24"/>
    </location>
</feature>
<evidence type="ECO:0000259" key="2">
    <source>
        <dbReference type="Pfam" id="PF10708"/>
    </source>
</evidence>
<accession>A0A542YI17</accession>
<dbReference type="Proteomes" id="UP000317998">
    <property type="component" value="Unassembled WGS sequence"/>
</dbReference>
<feature type="domain" description="DUF2510" evidence="2">
    <location>
        <begin position="19"/>
        <end position="49"/>
    </location>
</feature>
<reference evidence="3 4" key="1">
    <citation type="submission" date="2019-06" db="EMBL/GenBank/DDBJ databases">
        <title>Sequencing the genomes of 1000 actinobacteria strains.</title>
        <authorList>
            <person name="Klenk H.-P."/>
        </authorList>
    </citation>
    <scope>NUCLEOTIDE SEQUENCE [LARGE SCALE GENOMIC DNA]</scope>
    <source>
        <strain evidence="3 4">DSM 26477</strain>
    </source>
</reference>
<keyword evidence="4" id="KW-1185">Reference proteome</keyword>
<feature type="compositionally biased region" description="Low complexity" evidence="1">
    <location>
        <begin position="1"/>
        <end position="19"/>
    </location>
</feature>
<organism evidence="3 4">
    <name type="scientific">Homoserinimonas aerilata</name>
    <dbReference type="NCBI Taxonomy" id="1162970"/>
    <lineage>
        <taxon>Bacteria</taxon>
        <taxon>Bacillati</taxon>
        <taxon>Actinomycetota</taxon>
        <taxon>Actinomycetes</taxon>
        <taxon>Micrococcales</taxon>
        <taxon>Microbacteriaceae</taxon>
        <taxon>Homoserinimonas</taxon>
    </lineage>
</organism>
<dbReference type="InterPro" id="IPR018929">
    <property type="entry name" value="DUF2510"/>
</dbReference>
<dbReference type="EMBL" id="VFOM01000001">
    <property type="protein sequence ID" value="TQL47743.1"/>
    <property type="molecule type" value="Genomic_DNA"/>
</dbReference>
<name>A0A542YI17_9MICO</name>
<sequence length="64" mass="7036">MSSTTTAFSSPAAASSAPAGWYHDPLGLPQVRWWNGMMWTNEVQQPRPEVQVSSKYATPMVGRP</sequence>
<evidence type="ECO:0000256" key="1">
    <source>
        <dbReference type="SAM" id="MobiDB-lite"/>
    </source>
</evidence>
<protein>
    <submittedName>
        <fullName evidence="3">Uncharacterized protein DUF2510</fullName>
    </submittedName>
</protein>
<gene>
    <name evidence="3" type="ORF">FB562_0811</name>
</gene>
<proteinExistence type="predicted"/>
<comment type="caution">
    <text evidence="3">The sequence shown here is derived from an EMBL/GenBank/DDBJ whole genome shotgun (WGS) entry which is preliminary data.</text>
</comment>
<dbReference type="AlphaFoldDB" id="A0A542YI17"/>
<dbReference type="RefSeq" id="WP_221625359.1">
    <property type="nucleotide sequence ID" value="NZ_VFOM01000001.1"/>
</dbReference>